<evidence type="ECO:0000313" key="1">
    <source>
        <dbReference type="EMBL" id="RMZ99496.1"/>
    </source>
</evidence>
<comment type="caution">
    <text evidence="1">The sequence shown here is derived from an EMBL/GenBank/DDBJ whole genome shotgun (WGS) entry which is preliminary data.</text>
</comment>
<name>A0A3M7PK46_BRAPC</name>
<organism evidence="1 2">
    <name type="scientific">Brachionus plicatilis</name>
    <name type="common">Marine rotifer</name>
    <name type="synonym">Brachionus muelleri</name>
    <dbReference type="NCBI Taxonomy" id="10195"/>
    <lineage>
        <taxon>Eukaryota</taxon>
        <taxon>Metazoa</taxon>
        <taxon>Spiralia</taxon>
        <taxon>Gnathifera</taxon>
        <taxon>Rotifera</taxon>
        <taxon>Eurotatoria</taxon>
        <taxon>Monogononta</taxon>
        <taxon>Pseudotrocha</taxon>
        <taxon>Ploima</taxon>
        <taxon>Brachionidae</taxon>
        <taxon>Brachionus</taxon>
    </lineage>
</organism>
<dbReference type="AlphaFoldDB" id="A0A3M7PK46"/>
<gene>
    <name evidence="1" type="ORF">BpHYR1_045426</name>
</gene>
<dbReference type="EMBL" id="REGN01010203">
    <property type="protein sequence ID" value="RMZ99496.1"/>
    <property type="molecule type" value="Genomic_DNA"/>
</dbReference>
<evidence type="ECO:0000313" key="2">
    <source>
        <dbReference type="Proteomes" id="UP000276133"/>
    </source>
</evidence>
<protein>
    <submittedName>
        <fullName evidence="1">Uncharacterized protein</fullName>
    </submittedName>
</protein>
<accession>A0A3M7PK46</accession>
<sequence length="98" mass="11324">MNKLINGKIFLLINQNCFRVFQTTVVYEYSIGISNHGTSAHAFIALVAYLLMSDHKFFVLTHYFVLVHLKLQCDHQTISNLGIMFGSDYPIEHIFEEL</sequence>
<proteinExistence type="predicted"/>
<dbReference type="Proteomes" id="UP000276133">
    <property type="component" value="Unassembled WGS sequence"/>
</dbReference>
<keyword evidence="2" id="KW-1185">Reference proteome</keyword>
<reference evidence="1 2" key="1">
    <citation type="journal article" date="2018" name="Sci. Rep.">
        <title>Genomic signatures of local adaptation to the degree of environmental predictability in rotifers.</title>
        <authorList>
            <person name="Franch-Gras L."/>
            <person name="Hahn C."/>
            <person name="Garcia-Roger E.M."/>
            <person name="Carmona M.J."/>
            <person name="Serra M."/>
            <person name="Gomez A."/>
        </authorList>
    </citation>
    <scope>NUCLEOTIDE SEQUENCE [LARGE SCALE GENOMIC DNA]</scope>
    <source>
        <strain evidence="1">HYR1</strain>
    </source>
</reference>